<dbReference type="SUPFAM" id="SSF50249">
    <property type="entry name" value="Nucleic acid-binding proteins"/>
    <property type="match status" value="1"/>
</dbReference>
<dbReference type="PANTHER" id="PTHR47165:SF4">
    <property type="entry name" value="OS03G0429900 PROTEIN"/>
    <property type="match status" value="1"/>
</dbReference>
<name>A0A5A7PYJ2_STRAF</name>
<dbReference type="InterPro" id="IPR012340">
    <property type="entry name" value="NA-bd_OB-fold"/>
</dbReference>
<sequence length="437" mass="51178">TYPRFYQSNKAKISGHEFVFHEGNVYDITNFALVEDKSAFKITKSIHKLIFYKQTKTHEKVDDEYPRLMFEFKQFSELTVPETIDSCTPFDIIVRIVLTYPRFYQSNKAKISGHEFVFHDVKGQRIDGWAPGCLSQKFKEFNLLEGNVASVYTAGHPDAYRKSLKNLNILKAMCTTSQILHLWKTKVHSRLTKSSHKLIFYKQTKKHVIDDDENPRLMFEFKQFSKLTVPETIDPCTPFDIIGRISNKAKISGHDFVFHDVKGQRIHGWAPGCLSQNFKEFKLFEGNVYDIKNFALVEDKSAFKITKSSHKLIFYKQTKMHEIVDDEYPRLMFEFKQFSELTVSETIGQRIHDWAPRCLSQKFKEFKLLEGNVYDITNFALVEDKSAFKITKSSHKLIFYKQTKKHVIVDDENPRLMFEFKQFSELTVPETIDPCTP</sequence>
<accession>A0A5A7PYJ2</accession>
<gene>
    <name evidence="1" type="ORF">STAS_13567</name>
</gene>
<protein>
    <submittedName>
        <fullName evidence="1">Nucleic acid-binding</fullName>
    </submittedName>
</protein>
<organism evidence="1 2">
    <name type="scientific">Striga asiatica</name>
    <name type="common">Asiatic witchweed</name>
    <name type="synonym">Buchnera asiatica</name>
    <dbReference type="NCBI Taxonomy" id="4170"/>
    <lineage>
        <taxon>Eukaryota</taxon>
        <taxon>Viridiplantae</taxon>
        <taxon>Streptophyta</taxon>
        <taxon>Embryophyta</taxon>
        <taxon>Tracheophyta</taxon>
        <taxon>Spermatophyta</taxon>
        <taxon>Magnoliopsida</taxon>
        <taxon>eudicotyledons</taxon>
        <taxon>Gunneridae</taxon>
        <taxon>Pentapetalae</taxon>
        <taxon>asterids</taxon>
        <taxon>lamiids</taxon>
        <taxon>Lamiales</taxon>
        <taxon>Orobanchaceae</taxon>
        <taxon>Buchnereae</taxon>
        <taxon>Striga</taxon>
    </lineage>
</organism>
<dbReference type="AlphaFoldDB" id="A0A5A7PYJ2"/>
<reference evidence="2" key="1">
    <citation type="journal article" date="2019" name="Curr. Biol.">
        <title>Genome Sequence of Striga asiatica Provides Insight into the Evolution of Plant Parasitism.</title>
        <authorList>
            <person name="Yoshida S."/>
            <person name="Kim S."/>
            <person name="Wafula E.K."/>
            <person name="Tanskanen J."/>
            <person name="Kim Y.M."/>
            <person name="Honaas L."/>
            <person name="Yang Z."/>
            <person name="Spallek T."/>
            <person name="Conn C.E."/>
            <person name="Ichihashi Y."/>
            <person name="Cheong K."/>
            <person name="Cui S."/>
            <person name="Der J.P."/>
            <person name="Gundlach H."/>
            <person name="Jiao Y."/>
            <person name="Hori C."/>
            <person name="Ishida J.K."/>
            <person name="Kasahara H."/>
            <person name="Kiba T."/>
            <person name="Kim M.S."/>
            <person name="Koo N."/>
            <person name="Laohavisit A."/>
            <person name="Lee Y.H."/>
            <person name="Lumba S."/>
            <person name="McCourt P."/>
            <person name="Mortimer J.C."/>
            <person name="Mutuku J.M."/>
            <person name="Nomura T."/>
            <person name="Sasaki-Sekimoto Y."/>
            <person name="Seto Y."/>
            <person name="Wang Y."/>
            <person name="Wakatake T."/>
            <person name="Sakakibara H."/>
            <person name="Demura T."/>
            <person name="Yamaguchi S."/>
            <person name="Yoneyama K."/>
            <person name="Manabe R.I."/>
            <person name="Nelson D.C."/>
            <person name="Schulman A.H."/>
            <person name="Timko M.P."/>
            <person name="dePamphilis C.W."/>
            <person name="Choi D."/>
            <person name="Shirasu K."/>
        </authorList>
    </citation>
    <scope>NUCLEOTIDE SEQUENCE [LARGE SCALE GENOMIC DNA]</scope>
    <source>
        <strain evidence="2">cv. UVA1</strain>
    </source>
</reference>
<evidence type="ECO:0000313" key="2">
    <source>
        <dbReference type="Proteomes" id="UP000325081"/>
    </source>
</evidence>
<keyword evidence="2" id="KW-1185">Reference proteome</keyword>
<proteinExistence type="predicted"/>
<dbReference type="PANTHER" id="PTHR47165">
    <property type="entry name" value="OS03G0429900 PROTEIN"/>
    <property type="match status" value="1"/>
</dbReference>
<dbReference type="Proteomes" id="UP000325081">
    <property type="component" value="Unassembled WGS sequence"/>
</dbReference>
<feature type="non-terminal residue" evidence="1">
    <location>
        <position position="437"/>
    </location>
</feature>
<dbReference type="Gene3D" id="2.40.50.140">
    <property type="entry name" value="Nucleic acid-binding proteins"/>
    <property type="match status" value="1"/>
</dbReference>
<comment type="caution">
    <text evidence="1">The sequence shown here is derived from an EMBL/GenBank/DDBJ whole genome shotgun (WGS) entry which is preliminary data.</text>
</comment>
<dbReference type="EMBL" id="BKCP01005294">
    <property type="protein sequence ID" value="GER37177.1"/>
    <property type="molecule type" value="Genomic_DNA"/>
</dbReference>
<feature type="non-terminal residue" evidence="1">
    <location>
        <position position="1"/>
    </location>
</feature>
<evidence type="ECO:0000313" key="1">
    <source>
        <dbReference type="EMBL" id="GER37177.1"/>
    </source>
</evidence>